<evidence type="ECO:0000256" key="5">
    <source>
        <dbReference type="ARBA" id="ARBA00022683"/>
    </source>
</evidence>
<evidence type="ECO:0000259" key="7">
    <source>
        <dbReference type="PROSITE" id="PS51094"/>
    </source>
</evidence>
<keyword evidence="2" id="KW-0597">Phosphoprotein</keyword>
<dbReference type="Pfam" id="PF00381">
    <property type="entry name" value="PTS-HPr"/>
    <property type="match status" value="1"/>
</dbReference>
<dbReference type="CDD" id="cd00211">
    <property type="entry name" value="PTS_IIA_fru"/>
    <property type="match status" value="1"/>
</dbReference>
<keyword evidence="6" id="KW-0418">Kinase</keyword>
<dbReference type="PANTHER" id="PTHR30181:SF3">
    <property type="entry name" value="MULTIPHOSPHORYL TRANSFER PROTEIN"/>
    <property type="match status" value="1"/>
</dbReference>
<evidence type="ECO:0000313" key="10">
    <source>
        <dbReference type="Proteomes" id="UP001271890"/>
    </source>
</evidence>
<dbReference type="PROSITE" id="PS00369">
    <property type="entry name" value="PTS_HPR_HIS"/>
    <property type="match status" value="1"/>
</dbReference>
<dbReference type="InterPro" id="IPR001020">
    <property type="entry name" value="PTS_HPr_His_P_site"/>
</dbReference>
<evidence type="ECO:0000256" key="6">
    <source>
        <dbReference type="ARBA" id="ARBA00022777"/>
    </source>
</evidence>
<dbReference type="SUPFAM" id="SSF55804">
    <property type="entry name" value="Phoshotransferase/anion transport protein"/>
    <property type="match status" value="2"/>
</dbReference>
<organism evidence="9 10">
    <name type="scientific">Xenorhabdus santafensis</name>
    <dbReference type="NCBI Taxonomy" id="2582833"/>
    <lineage>
        <taxon>Bacteria</taxon>
        <taxon>Pseudomonadati</taxon>
        <taxon>Pseudomonadota</taxon>
        <taxon>Gammaproteobacteria</taxon>
        <taxon>Enterobacterales</taxon>
        <taxon>Morganellaceae</taxon>
        <taxon>Xenorhabdus</taxon>
    </lineage>
</organism>
<protein>
    <submittedName>
        <fullName evidence="9">HPr family phosphocarrier protein</fullName>
    </submittedName>
</protein>
<proteinExistence type="predicted"/>
<keyword evidence="10" id="KW-1185">Reference proteome</keyword>
<keyword evidence="4" id="KW-0808">Transferase</keyword>
<accession>A0ABU4S810</accession>
<dbReference type="InterPro" id="IPR000032">
    <property type="entry name" value="HPr-like"/>
</dbReference>
<keyword evidence="1" id="KW-0813">Transport</keyword>
<dbReference type="PANTHER" id="PTHR30181">
    <property type="entry name" value="MANNITOL PERMEASE IIC COMPONENT"/>
    <property type="match status" value="1"/>
</dbReference>
<keyword evidence="3" id="KW-0762">Sugar transport</keyword>
<comment type="caution">
    <text evidence="9">The sequence shown here is derived from an EMBL/GenBank/DDBJ whole genome shotgun (WGS) entry which is preliminary data.</text>
</comment>
<dbReference type="NCBIfam" id="TIGR01003">
    <property type="entry name" value="PTS_HPr_family"/>
    <property type="match status" value="1"/>
</dbReference>
<evidence type="ECO:0000259" key="8">
    <source>
        <dbReference type="PROSITE" id="PS51350"/>
    </source>
</evidence>
<dbReference type="Proteomes" id="UP001271890">
    <property type="component" value="Unassembled WGS sequence"/>
</dbReference>
<name>A0ABU4S810_9GAMM</name>
<dbReference type="PROSITE" id="PS51350">
    <property type="entry name" value="PTS_HPR_DOM"/>
    <property type="match status" value="1"/>
</dbReference>
<dbReference type="RefSeq" id="WP_319929339.1">
    <property type="nucleotide sequence ID" value="NZ_VCDN01000019.1"/>
</dbReference>
<feature type="domain" description="HPr" evidence="8">
    <location>
        <begin position="287"/>
        <end position="377"/>
    </location>
</feature>
<dbReference type="NCBIfam" id="NF008319">
    <property type="entry name" value="PRK11109.1"/>
    <property type="match status" value="1"/>
</dbReference>
<evidence type="ECO:0000256" key="4">
    <source>
        <dbReference type="ARBA" id="ARBA00022679"/>
    </source>
</evidence>
<sequence>MFSLSFQDIHLAAQADSKENAIYQVANALNTAGYTQKGYVKGMLEREAHSSTYLGNGIAIPHGTHATRDDVINTGVQVMQFPNGIPWDDNQTVYIVIGIAAKSDEHLSILHQLIPIISDEQRASQMTKATSADELYRLLMHSQPPGLLDKTTITLDVDTHDLTILQALNIAHLQKNNAVSAEFIADVFAKPPIYLGQGIWLSDSSQGNLRNAVAIARPKIPFSFDKQSVGLLLTIACIDDQLDNLFNHLSTLLQHGEGERLLRAPDSTAIIALLTTGTSQEPQETGALTADFILPNEHGLHTRPSALLVNIIKQFSSQVTITPLDGNGVPIDGRKLMQVAGLGVKQGEHIRFSAIGSDAKDVLIAIESFINNNLGEEMA</sequence>
<feature type="domain" description="PTS EIIA type-2" evidence="7">
    <location>
        <begin position="2"/>
        <end position="142"/>
    </location>
</feature>
<dbReference type="InterPro" id="IPR050893">
    <property type="entry name" value="Sugar_PTS"/>
</dbReference>
<dbReference type="InterPro" id="IPR002178">
    <property type="entry name" value="PTS_EIIA_type-2_dom"/>
</dbReference>
<dbReference type="SUPFAM" id="SSF55594">
    <property type="entry name" value="HPr-like"/>
    <property type="match status" value="1"/>
</dbReference>
<evidence type="ECO:0000256" key="2">
    <source>
        <dbReference type="ARBA" id="ARBA00022553"/>
    </source>
</evidence>
<dbReference type="PRINTS" id="PR00107">
    <property type="entry name" value="PHOSPHOCPHPR"/>
</dbReference>
<dbReference type="InterPro" id="IPR016152">
    <property type="entry name" value="PTrfase/Anion_transptr"/>
</dbReference>
<reference evidence="10" key="1">
    <citation type="journal article" date="2024" name="Toxins">
        <title>Genome Sequence Analysis of Native Xenorhabdus Strains Isolated from Entomopathogenic Nematodes in Argentina.</title>
        <authorList>
            <person name="Palma L."/>
            <person name="Frizzo L."/>
            <person name="Kaiser S."/>
            <person name="Berry C."/>
            <person name="Caballero P."/>
            <person name="Bode H.B."/>
            <person name="Del Valle E.E."/>
        </authorList>
    </citation>
    <scope>NUCLEOTIDE SEQUENCE [LARGE SCALE GENOMIC DNA]</scope>
    <source>
        <strain evidence="10">12</strain>
    </source>
</reference>
<dbReference type="Gene3D" id="3.40.930.10">
    <property type="entry name" value="Mannitol-specific EII, Chain A"/>
    <property type="match status" value="2"/>
</dbReference>
<dbReference type="InterPro" id="IPR035895">
    <property type="entry name" value="HPr-like_sf"/>
</dbReference>
<keyword evidence="5" id="KW-0598">Phosphotransferase system</keyword>
<dbReference type="PROSITE" id="PS00372">
    <property type="entry name" value="PTS_EIIA_TYPE_2_HIS"/>
    <property type="match status" value="1"/>
</dbReference>
<evidence type="ECO:0000256" key="3">
    <source>
        <dbReference type="ARBA" id="ARBA00022597"/>
    </source>
</evidence>
<dbReference type="Gene3D" id="3.30.1340.10">
    <property type="entry name" value="HPr-like"/>
    <property type="match status" value="1"/>
</dbReference>
<evidence type="ECO:0000313" key="9">
    <source>
        <dbReference type="EMBL" id="MDX7986906.1"/>
    </source>
</evidence>
<gene>
    <name evidence="9" type="ORF">FE392_06110</name>
</gene>
<dbReference type="EMBL" id="VCDN01000019">
    <property type="protein sequence ID" value="MDX7986906.1"/>
    <property type="molecule type" value="Genomic_DNA"/>
</dbReference>
<dbReference type="PROSITE" id="PS51094">
    <property type="entry name" value="PTS_EIIA_TYPE_2"/>
    <property type="match status" value="1"/>
</dbReference>
<dbReference type="Pfam" id="PF00359">
    <property type="entry name" value="PTS_EIIA_2"/>
    <property type="match status" value="1"/>
</dbReference>
<evidence type="ECO:0000256" key="1">
    <source>
        <dbReference type="ARBA" id="ARBA00022448"/>
    </source>
</evidence>